<dbReference type="STRING" id="2020962.A0A2N1J9V0"/>
<evidence type="ECO:0008006" key="7">
    <source>
        <dbReference type="Google" id="ProtNLM"/>
    </source>
</evidence>
<dbReference type="PROSITE" id="PS51592">
    <property type="entry name" value="SAM_MTA70L_2"/>
    <property type="match status" value="1"/>
</dbReference>
<reference evidence="5 6" key="1">
    <citation type="submission" date="2017-10" db="EMBL/GenBank/DDBJ databases">
        <title>A novel species of cold-tolerant Malassezia isolated from bats.</title>
        <authorList>
            <person name="Lorch J.M."/>
            <person name="Palmer J.M."/>
            <person name="Vanderwolf K.J."/>
            <person name="Schmidt K.Z."/>
            <person name="Verant M.L."/>
            <person name="Weller T.J."/>
            <person name="Blehert D.S."/>
        </authorList>
    </citation>
    <scope>NUCLEOTIDE SEQUENCE [LARGE SCALE GENOMIC DNA]</scope>
    <source>
        <strain evidence="5 6">NWHC:44797-103</strain>
    </source>
</reference>
<dbReference type="Pfam" id="PF05063">
    <property type="entry name" value="MT-A70"/>
    <property type="match status" value="1"/>
</dbReference>
<dbReference type="PANTHER" id="PTHR13107">
    <property type="entry name" value="N6-ADENOSINE-METHYLTRANSFERASE NON-CATALYTIC SUBUNIT"/>
    <property type="match status" value="1"/>
</dbReference>
<dbReference type="PROSITE" id="PS51143">
    <property type="entry name" value="MT_A70"/>
    <property type="match status" value="1"/>
</dbReference>
<gene>
    <name evidence="5" type="ORF">MVES_003033</name>
</gene>
<keyword evidence="2" id="KW-0539">Nucleus</keyword>
<feature type="region of interest" description="Disordered" evidence="4">
    <location>
        <begin position="493"/>
        <end position="516"/>
    </location>
</feature>
<protein>
    <recommendedName>
        <fullName evidence="7">MT-A70-domain-containing protein</fullName>
    </recommendedName>
</protein>
<keyword evidence="6" id="KW-1185">Reference proteome</keyword>
<proteinExistence type="inferred from homology"/>
<dbReference type="GO" id="GO:0003729">
    <property type="term" value="F:mRNA binding"/>
    <property type="evidence" value="ECO:0007669"/>
    <property type="project" value="TreeGrafter"/>
</dbReference>
<dbReference type="GO" id="GO:0036396">
    <property type="term" value="C:RNA N6-methyladenosine methyltransferase complex"/>
    <property type="evidence" value="ECO:0007669"/>
    <property type="project" value="TreeGrafter"/>
</dbReference>
<dbReference type="InterPro" id="IPR007757">
    <property type="entry name" value="MT-A70-like"/>
</dbReference>
<sequence>MPLGYATLETHRSLKARIRQRYGDQLHVDTVAPLCGAAQHPRWAQLGLASTSATTLADAVDQWHIAEPAKRAKMNALGPNYSPEEEVIRNDYNQYFIDSGLVTLPASWIMNTSYEKRFYEHPRLQRLLAAKRELVETHSIPATYCKTDLRTWMPTVDRPHALPPELRRMQYDVILLDPPLASYAWDEPGHVRESSWTWDEIEALPIPQLASHDSFIFLWVGSGTSDGLERGREVLARWGYRRCEDIVWVRTRDASNASLLNNTVQHCLMGIQGTVVRSTDSFFVHCNVDTDVIVWEGEPDVPGGRISLRSKPHELYHTIENFCLGTRRLELFGRNRNLRRGWLTVGQDLGPDAKGWKEQAVPLSATYLYQFGEDIQGCPLSMRSNKLPFSEECELLRPKTPPRLQRGRQAQALVAYAPQQAPIAMYSPQYPAYAPMPTYLYPHTYPYPGMIPPPYPYPMYHAPHAPVPFSPSVPSHVYRPQPQRSALLCQGAGRRERVSVPSGSERFSGAQMQVLD</sequence>
<dbReference type="EMBL" id="KZ454992">
    <property type="protein sequence ID" value="PKI83328.1"/>
    <property type="molecule type" value="Genomic_DNA"/>
</dbReference>
<dbReference type="InterPro" id="IPR045123">
    <property type="entry name" value="METTL14-like"/>
</dbReference>
<evidence type="ECO:0000313" key="5">
    <source>
        <dbReference type="EMBL" id="PKI83328.1"/>
    </source>
</evidence>
<accession>A0A2N1J9V0</accession>
<dbReference type="AlphaFoldDB" id="A0A2N1J9V0"/>
<evidence type="ECO:0000256" key="4">
    <source>
        <dbReference type="SAM" id="MobiDB-lite"/>
    </source>
</evidence>
<comment type="subcellular location">
    <subcellularLocation>
        <location evidence="1">Nucleus</location>
    </subcellularLocation>
</comment>
<dbReference type="PANTHER" id="PTHR13107:SF0">
    <property type="entry name" value="N6-ADENOSINE-METHYLTRANSFERASE NON-CATALYTIC SUBUNIT"/>
    <property type="match status" value="1"/>
</dbReference>
<name>A0A2N1J9V0_9BASI</name>
<dbReference type="OrthoDB" id="14833at2759"/>
<comment type="similarity">
    <text evidence="3">Belongs to the MT-A70-like family.</text>
</comment>
<evidence type="ECO:0000256" key="1">
    <source>
        <dbReference type="ARBA" id="ARBA00004123"/>
    </source>
</evidence>
<evidence type="ECO:0000313" key="6">
    <source>
        <dbReference type="Proteomes" id="UP000232875"/>
    </source>
</evidence>
<dbReference type="GO" id="GO:0005634">
    <property type="term" value="C:nucleus"/>
    <property type="evidence" value="ECO:0007669"/>
    <property type="project" value="UniProtKB-SubCell"/>
</dbReference>
<organism evidence="5 6">
    <name type="scientific">Malassezia vespertilionis</name>
    <dbReference type="NCBI Taxonomy" id="2020962"/>
    <lineage>
        <taxon>Eukaryota</taxon>
        <taxon>Fungi</taxon>
        <taxon>Dikarya</taxon>
        <taxon>Basidiomycota</taxon>
        <taxon>Ustilaginomycotina</taxon>
        <taxon>Malasseziomycetes</taxon>
        <taxon>Malasseziales</taxon>
        <taxon>Malasseziaceae</taxon>
        <taxon>Malassezia</taxon>
    </lineage>
</organism>
<dbReference type="Proteomes" id="UP000232875">
    <property type="component" value="Unassembled WGS sequence"/>
</dbReference>
<evidence type="ECO:0000256" key="2">
    <source>
        <dbReference type="ARBA" id="ARBA00023242"/>
    </source>
</evidence>
<dbReference type="InterPro" id="IPR029063">
    <property type="entry name" value="SAM-dependent_MTases_sf"/>
</dbReference>
<evidence type="ECO:0000256" key="3">
    <source>
        <dbReference type="PROSITE-ProRule" id="PRU00489"/>
    </source>
</evidence>
<dbReference type="SUPFAM" id="SSF53335">
    <property type="entry name" value="S-adenosyl-L-methionine-dependent methyltransferases"/>
    <property type="match status" value="1"/>
</dbReference>